<evidence type="ECO:0000256" key="2">
    <source>
        <dbReference type="ARBA" id="ARBA00023125"/>
    </source>
</evidence>
<dbReference type="PANTHER" id="PTHR47506:SF3">
    <property type="entry name" value="HTH-TYPE TRANSCRIPTIONAL REGULATOR LMRA"/>
    <property type="match status" value="1"/>
</dbReference>
<dbReference type="Proteomes" id="UP001597326">
    <property type="component" value="Unassembled WGS sequence"/>
</dbReference>
<protein>
    <submittedName>
        <fullName evidence="6">TetR/AcrR family transcriptional regulator</fullName>
    </submittedName>
</protein>
<keyword evidence="7" id="KW-1185">Reference proteome</keyword>
<dbReference type="Gene3D" id="1.10.357.10">
    <property type="entry name" value="Tetracycline Repressor, domain 2"/>
    <property type="match status" value="1"/>
</dbReference>
<dbReference type="PANTHER" id="PTHR47506">
    <property type="entry name" value="TRANSCRIPTIONAL REGULATORY PROTEIN"/>
    <property type="match status" value="1"/>
</dbReference>
<dbReference type="InterPro" id="IPR001647">
    <property type="entry name" value="HTH_TetR"/>
</dbReference>
<feature type="DNA-binding region" description="H-T-H motif" evidence="4">
    <location>
        <begin position="26"/>
        <end position="45"/>
    </location>
</feature>
<dbReference type="InterPro" id="IPR009057">
    <property type="entry name" value="Homeodomain-like_sf"/>
</dbReference>
<evidence type="ECO:0000256" key="3">
    <source>
        <dbReference type="ARBA" id="ARBA00023163"/>
    </source>
</evidence>
<keyword evidence="1" id="KW-0805">Transcription regulation</keyword>
<dbReference type="Pfam" id="PF21993">
    <property type="entry name" value="TetR_C_13_2"/>
    <property type="match status" value="1"/>
</dbReference>
<name>A0ABW4RXX4_9ACTN</name>
<comment type="caution">
    <text evidence="6">The sequence shown here is derived from an EMBL/GenBank/DDBJ whole genome shotgun (WGS) entry which is preliminary data.</text>
</comment>
<dbReference type="SUPFAM" id="SSF46689">
    <property type="entry name" value="Homeodomain-like"/>
    <property type="match status" value="1"/>
</dbReference>
<reference evidence="7" key="1">
    <citation type="journal article" date="2019" name="Int. J. Syst. Evol. Microbiol.">
        <title>The Global Catalogue of Microorganisms (GCM) 10K type strain sequencing project: providing services to taxonomists for standard genome sequencing and annotation.</title>
        <authorList>
            <consortium name="The Broad Institute Genomics Platform"/>
            <consortium name="The Broad Institute Genome Sequencing Center for Infectious Disease"/>
            <person name="Wu L."/>
            <person name="Ma J."/>
        </authorList>
    </citation>
    <scope>NUCLEOTIDE SEQUENCE [LARGE SCALE GENOMIC DNA]</scope>
    <source>
        <strain evidence="7">CAIM 431</strain>
    </source>
</reference>
<keyword evidence="2 4" id="KW-0238">DNA-binding</keyword>
<dbReference type="SUPFAM" id="SSF48498">
    <property type="entry name" value="Tetracyclin repressor-like, C-terminal domain"/>
    <property type="match status" value="1"/>
</dbReference>
<evidence type="ECO:0000256" key="4">
    <source>
        <dbReference type="PROSITE-ProRule" id="PRU00335"/>
    </source>
</evidence>
<accession>A0ABW4RXX4</accession>
<keyword evidence="3" id="KW-0804">Transcription</keyword>
<dbReference type="EMBL" id="JBHUFZ010000032">
    <property type="protein sequence ID" value="MFD1891171.1"/>
    <property type="molecule type" value="Genomic_DNA"/>
</dbReference>
<evidence type="ECO:0000313" key="6">
    <source>
        <dbReference type="EMBL" id="MFD1891171.1"/>
    </source>
</evidence>
<gene>
    <name evidence="6" type="ORF">ACFSCS_13405</name>
</gene>
<feature type="domain" description="HTH tetR-type" evidence="5">
    <location>
        <begin position="3"/>
        <end position="63"/>
    </location>
</feature>
<organism evidence="6 7">
    <name type="scientific">Luteococcus peritonei</name>
    <dbReference type="NCBI Taxonomy" id="88874"/>
    <lineage>
        <taxon>Bacteria</taxon>
        <taxon>Bacillati</taxon>
        <taxon>Actinomycetota</taxon>
        <taxon>Actinomycetes</taxon>
        <taxon>Propionibacteriales</taxon>
        <taxon>Propionibacteriaceae</taxon>
        <taxon>Luteococcus</taxon>
    </lineage>
</organism>
<sequence length="185" mass="19813">MAKDVRERMVAGATRLLATKGLQATSFSEVIELTSTPRGSIYHHFPGGKDELVLAALQESCTIVLDGLGKAEGQDAAVVLDTLVTGWRELLERSEYSMGCAAVAVTVATDNDELLEAAGQVFHDWEGRLTELYTAGGLSVQDAADFAAHSLATIEGAVILSRAERSIAVFDRAVRVLPRLLEALR</sequence>
<dbReference type="InterPro" id="IPR054156">
    <property type="entry name" value="YxaF_TetR_C"/>
</dbReference>
<dbReference type="Pfam" id="PF00440">
    <property type="entry name" value="TetR_N"/>
    <property type="match status" value="1"/>
</dbReference>
<evidence type="ECO:0000313" key="7">
    <source>
        <dbReference type="Proteomes" id="UP001597326"/>
    </source>
</evidence>
<evidence type="ECO:0000259" key="5">
    <source>
        <dbReference type="PROSITE" id="PS50977"/>
    </source>
</evidence>
<evidence type="ECO:0000256" key="1">
    <source>
        <dbReference type="ARBA" id="ARBA00023015"/>
    </source>
</evidence>
<dbReference type="InterPro" id="IPR036271">
    <property type="entry name" value="Tet_transcr_reg_TetR-rel_C_sf"/>
</dbReference>
<dbReference type="PROSITE" id="PS50977">
    <property type="entry name" value="HTH_TETR_2"/>
    <property type="match status" value="1"/>
</dbReference>
<proteinExistence type="predicted"/>
<dbReference type="RefSeq" id="WP_343875386.1">
    <property type="nucleotide sequence ID" value="NZ_BAAAIX010000033.1"/>
</dbReference>